<dbReference type="NCBIfam" id="NF007627">
    <property type="entry name" value="PRK10287.1"/>
    <property type="match status" value="1"/>
</dbReference>
<feature type="active site" description="Cysteine persulfide intermediate" evidence="1">
    <location>
        <position position="66"/>
    </location>
</feature>
<dbReference type="SUPFAM" id="SSF52821">
    <property type="entry name" value="Rhodanese/Cell cycle control phosphatase"/>
    <property type="match status" value="1"/>
</dbReference>
<dbReference type="Pfam" id="PF00581">
    <property type="entry name" value="Rhodanese"/>
    <property type="match status" value="1"/>
</dbReference>
<keyword evidence="3" id="KW-0732">Signal</keyword>
<dbReference type="InterPro" id="IPR052367">
    <property type="entry name" value="Thiosulfate_ST/Rhodanese-like"/>
</dbReference>
<dbReference type="PANTHER" id="PTHR45431">
    <property type="entry name" value="RHODANESE-LIKE DOMAIN-CONTAINING PROTEIN 15, CHLOROPLASTIC"/>
    <property type="match status" value="1"/>
</dbReference>
<evidence type="ECO:0000313" key="5">
    <source>
        <dbReference type="EMBL" id="VYU79313.1"/>
    </source>
</evidence>
<dbReference type="RefSeq" id="WP_044175255.1">
    <property type="nucleotide sequence ID" value="NZ_CABKSF010000001.1"/>
</dbReference>
<sequence>MLKQTLIAVTLAFSAGGFAAEHWIDVRVPEQYQQEHVEGAVNIPLRDIQAGTFTPLPKDDTLYLYCNSGRQSTLATETLSRMGYQHVINLGGINQVDKPRVRAN</sequence>
<evidence type="ECO:0000259" key="4">
    <source>
        <dbReference type="PROSITE" id="PS50206"/>
    </source>
</evidence>
<proteinExistence type="predicted"/>
<gene>
    <name evidence="5" type="primary">pspE</name>
    <name evidence="5" type="ORF">EMLFYP7_04300</name>
</gene>
<dbReference type="GO" id="GO:0004792">
    <property type="term" value="F:thiosulfate-cyanide sulfurtransferase activity"/>
    <property type="evidence" value="ECO:0007669"/>
    <property type="project" value="UniProtKB-EC"/>
</dbReference>
<dbReference type="PROSITE" id="PS50206">
    <property type="entry name" value="RHODANESE_3"/>
    <property type="match status" value="1"/>
</dbReference>
<dbReference type="OrthoDB" id="9814704at2"/>
<evidence type="ECO:0000256" key="2">
    <source>
        <dbReference type="PIRSR" id="PIRSR614323-2"/>
    </source>
</evidence>
<feature type="site" description="May be important for providing the necessary conformational flexibility for enzymatic catalysis" evidence="2">
    <location>
        <position position="92"/>
    </location>
</feature>
<dbReference type="InterPro" id="IPR001763">
    <property type="entry name" value="Rhodanese-like_dom"/>
</dbReference>
<dbReference type="Gene3D" id="3.40.250.10">
    <property type="entry name" value="Rhodanese-like domain"/>
    <property type="match status" value="1"/>
</dbReference>
<dbReference type="NCBIfam" id="TIGR02981">
    <property type="entry name" value="phageshock_pspE"/>
    <property type="match status" value="1"/>
</dbReference>
<protein>
    <submittedName>
        <fullName evidence="5">Thiosulfate sulfurtransferase PspE</fullName>
        <ecNumber evidence="5">2.8.1.1</ecNumber>
    </submittedName>
</protein>
<feature type="signal peptide" evidence="3">
    <location>
        <begin position="1"/>
        <end position="19"/>
    </location>
</feature>
<feature type="chain" id="PRO_5027025442" evidence="3">
    <location>
        <begin position="20"/>
        <end position="104"/>
    </location>
</feature>
<keyword evidence="5" id="KW-0808">Transferase</keyword>
<organism evidence="5">
    <name type="scientific">Phytobacter massiliensis</name>
    <dbReference type="NCBI Taxonomy" id="1485952"/>
    <lineage>
        <taxon>Bacteria</taxon>
        <taxon>Pseudomonadati</taxon>
        <taxon>Pseudomonadota</taxon>
        <taxon>Gammaproteobacteria</taxon>
        <taxon>Enterobacterales</taxon>
        <taxon>Enterobacteriaceae</taxon>
        <taxon>Phytobacter</taxon>
    </lineage>
</organism>
<dbReference type="InterPro" id="IPR036873">
    <property type="entry name" value="Rhodanese-like_dom_sf"/>
</dbReference>
<dbReference type="EMBL" id="CACRTZ010000037">
    <property type="protein sequence ID" value="VYU79313.1"/>
    <property type="molecule type" value="Genomic_DNA"/>
</dbReference>
<evidence type="ECO:0000256" key="1">
    <source>
        <dbReference type="PIRSR" id="PIRSR614323-1"/>
    </source>
</evidence>
<dbReference type="PANTHER" id="PTHR45431:SF3">
    <property type="entry name" value="RHODANESE-LIKE DOMAIN-CONTAINING PROTEIN 15, CHLOROPLASTIC"/>
    <property type="match status" value="1"/>
</dbReference>
<dbReference type="InterPro" id="IPR014323">
    <property type="entry name" value="PspE"/>
</dbReference>
<reference evidence="5" key="1">
    <citation type="submission" date="2019-11" db="EMBL/GenBank/DDBJ databases">
        <authorList>
            <person name="Feng L."/>
        </authorList>
    </citation>
    <scope>NUCLEOTIDE SEQUENCE</scope>
    <source>
        <strain evidence="5">EMassiliensisLFYP7</strain>
    </source>
</reference>
<accession>A0A6N3HTT2</accession>
<evidence type="ECO:0000256" key="3">
    <source>
        <dbReference type="SAM" id="SignalP"/>
    </source>
</evidence>
<dbReference type="CDD" id="cd00158">
    <property type="entry name" value="RHOD"/>
    <property type="match status" value="1"/>
</dbReference>
<dbReference type="SMART" id="SM00450">
    <property type="entry name" value="RHOD"/>
    <property type="match status" value="1"/>
</dbReference>
<feature type="domain" description="Rhodanese" evidence="4">
    <location>
        <begin position="17"/>
        <end position="98"/>
    </location>
</feature>
<dbReference type="EC" id="2.8.1.1" evidence="5"/>
<dbReference type="AlphaFoldDB" id="A0A6N3HTT2"/>
<name>A0A6N3HTT2_9ENTR</name>